<accession>A0A6S7HR58</accession>
<dbReference type="Gene3D" id="2.40.50.140">
    <property type="entry name" value="Nucleic acid-binding proteins"/>
    <property type="match status" value="1"/>
</dbReference>
<dbReference type="SUPFAM" id="SSF50249">
    <property type="entry name" value="Nucleic acid-binding proteins"/>
    <property type="match status" value="2"/>
</dbReference>
<organism evidence="1 2">
    <name type="scientific">Paramuricea clavata</name>
    <name type="common">Red gorgonian</name>
    <name type="synonym">Violescent sea-whip</name>
    <dbReference type="NCBI Taxonomy" id="317549"/>
    <lineage>
        <taxon>Eukaryota</taxon>
        <taxon>Metazoa</taxon>
        <taxon>Cnidaria</taxon>
        <taxon>Anthozoa</taxon>
        <taxon>Octocorallia</taxon>
        <taxon>Malacalcyonacea</taxon>
        <taxon>Plexauridae</taxon>
        <taxon>Paramuricea</taxon>
    </lineage>
</organism>
<proteinExistence type="predicted"/>
<evidence type="ECO:0000313" key="2">
    <source>
        <dbReference type="Proteomes" id="UP001152795"/>
    </source>
</evidence>
<keyword evidence="2" id="KW-1185">Reference proteome</keyword>
<name>A0A6S7HR58_PARCT</name>
<dbReference type="OrthoDB" id="5951936at2759"/>
<dbReference type="Proteomes" id="UP001152795">
    <property type="component" value="Unassembled WGS sequence"/>
</dbReference>
<dbReference type="EMBL" id="CACRXK020005482">
    <property type="protein sequence ID" value="CAB4006333.1"/>
    <property type="molecule type" value="Genomic_DNA"/>
</dbReference>
<gene>
    <name evidence="1" type="ORF">PACLA_8A068246</name>
</gene>
<sequence>MNYTTCELQTADKSTTKAICFSPEKTKPLRRAMENKSPVKLTKYEYNERYRNIVIKNTTSVTEVSHPVDFARAESLSTAVSTISNIKTTSPHELVSLKATVKHLSGTKIVNMDKGSLKKCSCILQDTTGTIEAVFWEEWVGIVENEKTYMFTNFRVKKNNYTNDVYVNTAKDGFEVKECDPFQQLLPDVQPSIADIATKQATVSIIGVKKLTKYNTCSACGKKMEGSGKTVKGESCKLKQRISPEGTSWYARLYLQNRDTKEKFYLTAFNQELIKLLEENDEELMPEQDEETITDFLLDIDNVEIRYNIADGKLLEVVSNLDI</sequence>
<dbReference type="AlphaFoldDB" id="A0A6S7HR58"/>
<protein>
    <submittedName>
        <fullName evidence="1">Uncharacterized protein</fullName>
    </submittedName>
</protein>
<dbReference type="InterPro" id="IPR012340">
    <property type="entry name" value="NA-bd_OB-fold"/>
</dbReference>
<reference evidence="1" key="1">
    <citation type="submission" date="2020-04" db="EMBL/GenBank/DDBJ databases">
        <authorList>
            <person name="Alioto T."/>
            <person name="Alioto T."/>
            <person name="Gomez Garrido J."/>
        </authorList>
    </citation>
    <scope>NUCLEOTIDE SEQUENCE</scope>
    <source>
        <strain evidence="1">A484AB</strain>
    </source>
</reference>
<evidence type="ECO:0000313" key="1">
    <source>
        <dbReference type="EMBL" id="CAB4006333.1"/>
    </source>
</evidence>
<comment type="caution">
    <text evidence="1">The sequence shown here is derived from an EMBL/GenBank/DDBJ whole genome shotgun (WGS) entry which is preliminary data.</text>
</comment>